<proteinExistence type="predicted"/>
<sequence length="181" mass="20096">MKKIDSSDLLGFLIAAAIIAFLIWSQLPSTNNKNTVQSTSVNTAQTSPSYQTQTSQAAPVSTPEPPVSQPVDSSMQNNSESQYQLCSVRLINTLNNTDKTGGYKAHMNEETKTLTLKYVNNPNEVIEIVYNGGGLNTLRFYLNGSLEAEKTMYRRTDLEVGDKQIVYTSRTEQVKVIISYE</sequence>
<name>A0A2T5J9T4_9SPHI</name>
<evidence type="ECO:0000313" key="3">
    <source>
        <dbReference type="EMBL" id="PTQ96833.1"/>
    </source>
</evidence>
<feature type="region of interest" description="Disordered" evidence="1">
    <location>
        <begin position="33"/>
        <end position="78"/>
    </location>
</feature>
<evidence type="ECO:0000256" key="1">
    <source>
        <dbReference type="SAM" id="MobiDB-lite"/>
    </source>
</evidence>
<feature type="compositionally biased region" description="Polar residues" evidence="1">
    <location>
        <begin position="33"/>
        <end position="42"/>
    </location>
</feature>
<keyword evidence="4" id="KW-1185">Reference proteome</keyword>
<gene>
    <name evidence="3" type="ORF">C8P68_104324</name>
</gene>
<dbReference type="Proteomes" id="UP000244168">
    <property type="component" value="Unassembled WGS sequence"/>
</dbReference>
<accession>A0A2T5J9T4</accession>
<keyword evidence="2" id="KW-0812">Transmembrane</keyword>
<feature type="transmembrane region" description="Helical" evidence="2">
    <location>
        <begin position="9"/>
        <end position="27"/>
    </location>
</feature>
<dbReference type="RefSeq" id="WP_107828777.1">
    <property type="nucleotide sequence ID" value="NZ_CP160205.1"/>
</dbReference>
<evidence type="ECO:0000256" key="2">
    <source>
        <dbReference type="SAM" id="Phobius"/>
    </source>
</evidence>
<keyword evidence="2" id="KW-1133">Transmembrane helix</keyword>
<dbReference type="EMBL" id="QAOQ01000004">
    <property type="protein sequence ID" value="PTQ96833.1"/>
    <property type="molecule type" value="Genomic_DNA"/>
</dbReference>
<organism evidence="3 4">
    <name type="scientific">Mucilaginibacter yixingensis</name>
    <dbReference type="NCBI Taxonomy" id="1295612"/>
    <lineage>
        <taxon>Bacteria</taxon>
        <taxon>Pseudomonadati</taxon>
        <taxon>Bacteroidota</taxon>
        <taxon>Sphingobacteriia</taxon>
        <taxon>Sphingobacteriales</taxon>
        <taxon>Sphingobacteriaceae</taxon>
        <taxon>Mucilaginibacter</taxon>
    </lineage>
</organism>
<dbReference type="AlphaFoldDB" id="A0A2T5J9T4"/>
<reference evidence="3 4" key="1">
    <citation type="submission" date="2018-04" db="EMBL/GenBank/DDBJ databases">
        <title>Genomic Encyclopedia of Archaeal and Bacterial Type Strains, Phase II (KMG-II): from individual species to whole genera.</title>
        <authorList>
            <person name="Goeker M."/>
        </authorList>
    </citation>
    <scope>NUCLEOTIDE SEQUENCE [LARGE SCALE GENOMIC DNA]</scope>
    <source>
        <strain evidence="3 4">DSM 26809</strain>
    </source>
</reference>
<evidence type="ECO:0000313" key="4">
    <source>
        <dbReference type="Proteomes" id="UP000244168"/>
    </source>
</evidence>
<keyword evidence="2" id="KW-0472">Membrane</keyword>
<feature type="compositionally biased region" description="Low complexity" evidence="1">
    <location>
        <begin position="43"/>
        <end position="58"/>
    </location>
</feature>
<dbReference type="OrthoDB" id="10012865at2"/>
<protein>
    <submittedName>
        <fullName evidence="3">Uncharacterized protein</fullName>
    </submittedName>
</protein>
<comment type="caution">
    <text evidence="3">The sequence shown here is derived from an EMBL/GenBank/DDBJ whole genome shotgun (WGS) entry which is preliminary data.</text>
</comment>